<dbReference type="InterPro" id="IPR025668">
    <property type="entry name" value="Tnp_DDE_dom"/>
</dbReference>
<evidence type="ECO:0000313" key="4">
    <source>
        <dbReference type="EMBL" id="CAI9122378.1"/>
    </source>
</evidence>
<feature type="domain" description="Insertion element IS402-like" evidence="2">
    <location>
        <begin position="11"/>
        <end position="83"/>
    </location>
</feature>
<proteinExistence type="predicted"/>
<evidence type="ECO:0000259" key="3">
    <source>
        <dbReference type="Pfam" id="PF13586"/>
    </source>
</evidence>
<keyword evidence="5" id="KW-1185">Reference proteome</keyword>
<name>A0AA35UZB7_9PROT</name>
<dbReference type="NCBIfam" id="NF033580">
    <property type="entry name" value="transpos_IS5_3"/>
    <property type="match status" value="1"/>
</dbReference>
<gene>
    <name evidence="4" type="ORF">LMG32879_003244</name>
</gene>
<accession>A0AA35UZB7</accession>
<dbReference type="Pfam" id="PF13586">
    <property type="entry name" value="DDE_Tnp_1_2"/>
    <property type="match status" value="1"/>
</dbReference>
<feature type="domain" description="Transposase DDE" evidence="3">
    <location>
        <begin position="180"/>
        <end position="263"/>
    </location>
</feature>
<feature type="compositionally biased region" description="Basic and acidic residues" evidence="1">
    <location>
        <begin position="119"/>
        <end position="130"/>
    </location>
</feature>
<evidence type="ECO:0000256" key="1">
    <source>
        <dbReference type="SAM" id="MobiDB-lite"/>
    </source>
</evidence>
<comment type="caution">
    <text evidence="4">The sequence shown here is derived from an EMBL/GenBank/DDBJ whole genome shotgun (WGS) entry which is preliminary data.</text>
</comment>
<dbReference type="PANTHER" id="PTHR30007:SF1">
    <property type="entry name" value="BLR1914 PROTEIN"/>
    <property type="match status" value="1"/>
</dbReference>
<dbReference type="EMBL" id="CATKSH010000055">
    <property type="protein sequence ID" value="CAI9122378.1"/>
    <property type="molecule type" value="Genomic_DNA"/>
</dbReference>
<organism evidence="4 5">
    <name type="scientific">Brytella acorum</name>
    <dbReference type="NCBI Taxonomy" id="2959299"/>
    <lineage>
        <taxon>Bacteria</taxon>
        <taxon>Pseudomonadati</taxon>
        <taxon>Pseudomonadota</taxon>
        <taxon>Alphaproteobacteria</taxon>
        <taxon>Acetobacterales</taxon>
        <taxon>Acetobacteraceae</taxon>
        <taxon>Brytella</taxon>
    </lineage>
</organism>
<dbReference type="Pfam" id="PF13340">
    <property type="entry name" value="DUF4096"/>
    <property type="match status" value="1"/>
</dbReference>
<dbReference type="AlphaFoldDB" id="A0AA35UZB7"/>
<sequence length="265" mass="29726">MEEGNGTGAFTDETWAIWEGLIEAVRPHGKTPPHDLRRTIAAIFWRHENGAKWRSIPSELGPWWRAAQLFIRWAKLGVWERLFQLVQEQQGLALGMTFLDGTNIRAHHKGGGSPKKGASPRERDHREALGRSRGGYDTKVCVIADGHGKAIGFALAPGQAHELPLAPAMLDDLPAIPLWVVADKGYASDAFRERIWGMGARPAIPAKRRDVPVACPRWAYRCRHLVENLWARLKEWRAVATRYEKTATSFLAVIHIAAAADWIKR</sequence>
<dbReference type="Proteomes" id="UP001176960">
    <property type="component" value="Unassembled WGS sequence"/>
</dbReference>
<dbReference type="RefSeq" id="WP_289843991.1">
    <property type="nucleotide sequence ID" value="NZ_CATKSH010000055.1"/>
</dbReference>
<evidence type="ECO:0000313" key="5">
    <source>
        <dbReference type="Proteomes" id="UP001176960"/>
    </source>
</evidence>
<dbReference type="InterPro" id="IPR025161">
    <property type="entry name" value="IS402-like_dom"/>
</dbReference>
<feature type="region of interest" description="Disordered" evidence="1">
    <location>
        <begin position="105"/>
        <end position="130"/>
    </location>
</feature>
<evidence type="ECO:0000259" key="2">
    <source>
        <dbReference type="Pfam" id="PF13340"/>
    </source>
</evidence>
<dbReference type="PANTHER" id="PTHR30007">
    <property type="entry name" value="PHP DOMAIN PROTEIN"/>
    <property type="match status" value="1"/>
</dbReference>
<protein>
    <submittedName>
        <fullName evidence="4">IS5 family transposase</fullName>
    </submittedName>
</protein>
<reference evidence="4" key="1">
    <citation type="submission" date="2023-03" db="EMBL/GenBank/DDBJ databases">
        <authorList>
            <person name="Cleenwerck I."/>
        </authorList>
    </citation>
    <scope>NUCLEOTIDE SEQUENCE</scope>
    <source>
        <strain evidence="4">LMG 32879</strain>
    </source>
</reference>